<dbReference type="InterPro" id="IPR050553">
    <property type="entry name" value="Thioredoxin_ResA/DsbE_sf"/>
</dbReference>
<dbReference type="Gene3D" id="3.40.30.10">
    <property type="entry name" value="Glutaredoxin"/>
    <property type="match status" value="1"/>
</dbReference>
<keyword evidence="4" id="KW-0676">Redox-active center</keyword>
<sequence>MNLMTRRRLLMALPVAGAGIAGFGCWKMLSAMQDGSFDPRAIRNDQASTIIPDFSLPGLPGDEAQGVSSDILRGTTYPVLVNFFASWCIPCVAEMAALRQIGTKIALWGIAYKDKPEDAQRFVTRDGSPYARIGLDHSGMTAIDWGVSGVPESFLVMPGGHIVWHGASALDEATFRRDIAPRLEHAS</sequence>
<organism evidence="6 7">
    <name type="scientific">Asaia lannensis NBRC 102526</name>
    <dbReference type="NCBI Taxonomy" id="1307926"/>
    <lineage>
        <taxon>Bacteria</taxon>
        <taxon>Pseudomonadati</taxon>
        <taxon>Pseudomonadota</taxon>
        <taxon>Alphaproteobacteria</taxon>
        <taxon>Acetobacterales</taxon>
        <taxon>Acetobacteraceae</taxon>
        <taxon>Asaia</taxon>
    </lineage>
</organism>
<evidence type="ECO:0000313" key="7">
    <source>
        <dbReference type="Proteomes" id="UP001523401"/>
    </source>
</evidence>
<keyword evidence="7" id="KW-1185">Reference proteome</keyword>
<dbReference type="PROSITE" id="PS51257">
    <property type="entry name" value="PROKAR_LIPOPROTEIN"/>
    <property type="match status" value="1"/>
</dbReference>
<name>A0ABT1CEI3_9PROT</name>
<comment type="caution">
    <text evidence="6">The sequence shown here is derived from an EMBL/GenBank/DDBJ whole genome shotgun (WGS) entry which is preliminary data.</text>
</comment>
<dbReference type="InterPro" id="IPR036249">
    <property type="entry name" value="Thioredoxin-like_sf"/>
</dbReference>
<keyword evidence="2" id="KW-0201">Cytochrome c-type biogenesis</keyword>
<evidence type="ECO:0000313" key="6">
    <source>
        <dbReference type="EMBL" id="MCO6159267.1"/>
    </source>
</evidence>
<evidence type="ECO:0000259" key="5">
    <source>
        <dbReference type="PROSITE" id="PS51352"/>
    </source>
</evidence>
<protein>
    <submittedName>
        <fullName evidence="6">Redoxin domain-containing protein</fullName>
    </submittedName>
</protein>
<dbReference type="RefSeq" id="WP_252848731.1">
    <property type="nucleotide sequence ID" value="NZ_BAPW01000012.1"/>
</dbReference>
<dbReference type="Proteomes" id="UP001523401">
    <property type="component" value="Unassembled WGS sequence"/>
</dbReference>
<evidence type="ECO:0000256" key="3">
    <source>
        <dbReference type="ARBA" id="ARBA00023157"/>
    </source>
</evidence>
<feature type="domain" description="Thioredoxin" evidence="5">
    <location>
        <begin position="45"/>
        <end position="184"/>
    </location>
</feature>
<evidence type="ECO:0000256" key="4">
    <source>
        <dbReference type="ARBA" id="ARBA00023284"/>
    </source>
</evidence>
<dbReference type="InterPro" id="IPR000866">
    <property type="entry name" value="AhpC/TSA"/>
</dbReference>
<dbReference type="InterPro" id="IPR013766">
    <property type="entry name" value="Thioredoxin_domain"/>
</dbReference>
<proteinExistence type="predicted"/>
<evidence type="ECO:0000256" key="1">
    <source>
        <dbReference type="ARBA" id="ARBA00004196"/>
    </source>
</evidence>
<dbReference type="PROSITE" id="PS51352">
    <property type="entry name" value="THIOREDOXIN_2"/>
    <property type="match status" value="1"/>
</dbReference>
<comment type="subcellular location">
    <subcellularLocation>
        <location evidence="1">Cell envelope</location>
    </subcellularLocation>
</comment>
<evidence type="ECO:0000256" key="2">
    <source>
        <dbReference type="ARBA" id="ARBA00022748"/>
    </source>
</evidence>
<dbReference type="EMBL" id="JAMXQU010000002">
    <property type="protein sequence ID" value="MCO6159267.1"/>
    <property type="molecule type" value="Genomic_DNA"/>
</dbReference>
<gene>
    <name evidence="6" type="ORF">NF685_04375</name>
</gene>
<dbReference type="SUPFAM" id="SSF52833">
    <property type="entry name" value="Thioredoxin-like"/>
    <property type="match status" value="1"/>
</dbReference>
<keyword evidence="3" id="KW-1015">Disulfide bond</keyword>
<reference evidence="6 7" key="1">
    <citation type="submission" date="2022-06" db="EMBL/GenBank/DDBJ databases">
        <title>Whole-genome of Asaia lannensis strain LMG 27011T.</title>
        <authorList>
            <person name="Sombolestani A."/>
        </authorList>
    </citation>
    <scope>NUCLEOTIDE SEQUENCE [LARGE SCALE GENOMIC DNA]</scope>
    <source>
        <strain evidence="6 7">NBRC 102526</strain>
    </source>
</reference>
<accession>A0ABT1CEI3</accession>
<dbReference type="PANTHER" id="PTHR42852:SF6">
    <property type="entry name" value="THIOL:DISULFIDE INTERCHANGE PROTEIN DSBE"/>
    <property type="match status" value="1"/>
</dbReference>
<dbReference type="Pfam" id="PF00578">
    <property type="entry name" value="AhpC-TSA"/>
    <property type="match status" value="1"/>
</dbReference>
<dbReference type="PANTHER" id="PTHR42852">
    <property type="entry name" value="THIOL:DISULFIDE INTERCHANGE PROTEIN DSBE"/>
    <property type="match status" value="1"/>
</dbReference>